<name>A0A174EXE0_9FIRM</name>
<sequence>MEMKNDAFITELRKEFREKQPEICEKHLEKTAGMVKTFYTSRQNSLSRARRIGFGELVLRQVRFIGWKIWCLQLMVLVGMFCALHTILANMEVASRHLPYLLFAMAVMLAWMAVPMMGRSLRYHMAEVESASLFSAGRLMAARLLITEAGAVVLMAGMICITAAGNIYRFSEIIFTSLLPFLAVSGICTGLLGHIRIQSYVKSCNAGVVCILVLAFIMDRLDTKKLADLPQAVGWTACVFCLALCAYQIRRIWKKDSLKDGAAFC</sequence>
<feature type="transmembrane region" description="Helical" evidence="1">
    <location>
        <begin position="142"/>
        <end position="167"/>
    </location>
</feature>
<keyword evidence="1" id="KW-1133">Transmembrane helix</keyword>
<dbReference type="AlphaFoldDB" id="A0A174EXE0"/>
<feature type="transmembrane region" description="Helical" evidence="1">
    <location>
        <begin position="229"/>
        <end position="249"/>
    </location>
</feature>
<dbReference type="RefSeq" id="WP_050640549.1">
    <property type="nucleotide sequence ID" value="NZ_CABKUE010000008.1"/>
</dbReference>
<proteinExistence type="predicted"/>
<feature type="transmembrane region" description="Helical" evidence="1">
    <location>
        <begin position="173"/>
        <end position="193"/>
    </location>
</feature>
<feature type="transmembrane region" description="Helical" evidence="1">
    <location>
        <begin position="100"/>
        <end position="121"/>
    </location>
</feature>
<dbReference type="STRING" id="39482.ERS852491_02131"/>
<feature type="transmembrane region" description="Helical" evidence="1">
    <location>
        <begin position="69"/>
        <end position="88"/>
    </location>
</feature>
<reference evidence="2 3" key="1">
    <citation type="submission" date="2015-09" db="EMBL/GenBank/DDBJ databases">
        <authorList>
            <consortium name="Pathogen Informatics"/>
        </authorList>
    </citation>
    <scope>NUCLEOTIDE SEQUENCE [LARGE SCALE GENOMIC DNA]</scope>
    <source>
        <strain evidence="2 3">2789STDY5834876</strain>
    </source>
</reference>
<keyword evidence="1" id="KW-0812">Transmembrane</keyword>
<dbReference type="OrthoDB" id="2067169at2"/>
<protein>
    <recommendedName>
        <fullName evidence="4">ABC-2 family transporter protein</fullName>
    </recommendedName>
</protein>
<accession>A0A174EXE0</accession>
<organism evidence="2 3">
    <name type="scientific">Faecalicatena contorta</name>
    <dbReference type="NCBI Taxonomy" id="39482"/>
    <lineage>
        <taxon>Bacteria</taxon>
        <taxon>Bacillati</taxon>
        <taxon>Bacillota</taxon>
        <taxon>Clostridia</taxon>
        <taxon>Lachnospirales</taxon>
        <taxon>Lachnospiraceae</taxon>
        <taxon>Faecalicatena</taxon>
    </lineage>
</organism>
<evidence type="ECO:0000313" key="2">
    <source>
        <dbReference type="EMBL" id="CUO41216.1"/>
    </source>
</evidence>
<gene>
    <name evidence="2" type="ORF">ERS852491_02131</name>
</gene>
<evidence type="ECO:0000313" key="3">
    <source>
        <dbReference type="Proteomes" id="UP000095544"/>
    </source>
</evidence>
<dbReference type="EMBL" id="CYZU01000017">
    <property type="protein sequence ID" value="CUO41216.1"/>
    <property type="molecule type" value="Genomic_DNA"/>
</dbReference>
<keyword evidence="1" id="KW-0472">Membrane</keyword>
<dbReference type="Proteomes" id="UP000095544">
    <property type="component" value="Unassembled WGS sequence"/>
</dbReference>
<evidence type="ECO:0000256" key="1">
    <source>
        <dbReference type="SAM" id="Phobius"/>
    </source>
</evidence>
<feature type="transmembrane region" description="Helical" evidence="1">
    <location>
        <begin position="200"/>
        <end position="217"/>
    </location>
</feature>
<evidence type="ECO:0008006" key="4">
    <source>
        <dbReference type="Google" id="ProtNLM"/>
    </source>
</evidence>